<gene>
    <name evidence="1" type="ORF">FHP24_05150</name>
</gene>
<dbReference type="Pfam" id="PF09550">
    <property type="entry name" value="Phage_TAC_6"/>
    <property type="match status" value="1"/>
</dbReference>
<evidence type="ECO:0000313" key="1">
    <source>
        <dbReference type="EMBL" id="TNM65642.1"/>
    </source>
</evidence>
<dbReference type="NCBIfam" id="TIGR02216">
    <property type="entry name" value="phage_TIGR02216"/>
    <property type="match status" value="1"/>
</dbReference>
<dbReference type="OrthoDB" id="7582980at2"/>
<organism evidence="1 2">
    <name type="scientific">Aliirhizobium smilacinae</name>
    <dbReference type="NCBI Taxonomy" id="1395944"/>
    <lineage>
        <taxon>Bacteria</taxon>
        <taxon>Pseudomonadati</taxon>
        <taxon>Pseudomonadota</taxon>
        <taxon>Alphaproteobacteria</taxon>
        <taxon>Hyphomicrobiales</taxon>
        <taxon>Rhizobiaceae</taxon>
        <taxon>Aliirhizobium</taxon>
    </lineage>
</organism>
<dbReference type="InterPro" id="IPR011739">
    <property type="entry name" value="GTA_rcc01693"/>
</dbReference>
<dbReference type="InterPro" id="IPR019056">
    <property type="entry name" value="Phage_TAC_6"/>
</dbReference>
<protein>
    <submittedName>
        <fullName evidence="1">Phage tail assembly chaperone</fullName>
    </submittedName>
</protein>
<accession>A0A5C4XQE1</accession>
<dbReference type="Proteomes" id="UP000311605">
    <property type="component" value="Unassembled WGS sequence"/>
</dbReference>
<evidence type="ECO:0000313" key="2">
    <source>
        <dbReference type="Proteomes" id="UP000311605"/>
    </source>
</evidence>
<name>A0A5C4XQE1_9HYPH</name>
<comment type="caution">
    <text evidence="1">The sequence shown here is derived from an EMBL/GenBank/DDBJ whole genome shotgun (WGS) entry which is preliminary data.</text>
</comment>
<dbReference type="EMBL" id="VDMN01000001">
    <property type="protein sequence ID" value="TNM65642.1"/>
    <property type="molecule type" value="Genomic_DNA"/>
</dbReference>
<keyword evidence="2" id="KW-1185">Reference proteome</keyword>
<reference evidence="1 2" key="1">
    <citation type="submission" date="2019-06" db="EMBL/GenBank/DDBJ databases">
        <title>The draft genome of Rhizobium smilacinae PTYR-5.</title>
        <authorList>
            <person name="Liu L."/>
            <person name="Li L."/>
            <person name="Zhang X."/>
        </authorList>
    </citation>
    <scope>NUCLEOTIDE SEQUENCE [LARGE SCALE GENOMIC DNA]</scope>
    <source>
        <strain evidence="1 2">PTYR-5</strain>
    </source>
</reference>
<dbReference type="AlphaFoldDB" id="A0A5C4XQE1"/>
<proteinExistence type="predicted"/>
<sequence length="117" mass="12845">MRRRGGGDERRGRDCDLCRNYRRAADGDLCWARGGGFGKPLNAATGRDADDGRAGATAPFPWDVVMHVGFCLLRLPPKDFWAMTPAEFFLMAGGARPRGAATGRAELDELMRAFPDR</sequence>